<keyword evidence="7" id="KW-0998">Cell outer membrane</keyword>
<dbReference type="Gene3D" id="2.60.40.1120">
    <property type="entry name" value="Carboxypeptidase-like, regulatory domain"/>
    <property type="match status" value="1"/>
</dbReference>
<feature type="compositionally biased region" description="Gly residues" evidence="8">
    <location>
        <begin position="222"/>
        <end position="259"/>
    </location>
</feature>
<keyword evidence="12" id="KW-1185">Reference proteome</keyword>
<evidence type="ECO:0000259" key="10">
    <source>
        <dbReference type="Pfam" id="PF25183"/>
    </source>
</evidence>
<evidence type="ECO:0000313" key="12">
    <source>
        <dbReference type="Proteomes" id="UP000538666"/>
    </source>
</evidence>
<dbReference type="Gene3D" id="2.40.170.20">
    <property type="entry name" value="TonB-dependent receptor, beta-barrel domain"/>
    <property type="match status" value="1"/>
</dbReference>
<feature type="chain" id="PRO_5032761983" description="TonB-dependent transporter Oar-like beta-barrel domain-containing protein" evidence="9">
    <location>
        <begin position="20"/>
        <end position="1137"/>
    </location>
</feature>
<keyword evidence="5 9" id="KW-0732">Signal</keyword>
<dbReference type="GO" id="GO:0009279">
    <property type="term" value="C:cell outer membrane"/>
    <property type="evidence" value="ECO:0007669"/>
    <property type="project" value="UniProtKB-SubCell"/>
</dbReference>
<dbReference type="SUPFAM" id="SSF49464">
    <property type="entry name" value="Carboxypeptidase regulatory domain-like"/>
    <property type="match status" value="1"/>
</dbReference>
<keyword evidence="2" id="KW-0813">Transport</keyword>
<dbReference type="Pfam" id="PF25183">
    <property type="entry name" value="OMP_b-brl_4"/>
    <property type="match status" value="1"/>
</dbReference>
<feature type="domain" description="TonB-dependent transporter Oar-like beta-barrel" evidence="10">
    <location>
        <begin position="289"/>
        <end position="1128"/>
    </location>
</feature>
<organism evidence="11 12">
    <name type="scientific">Silvibacterium bohemicum</name>
    <dbReference type="NCBI Taxonomy" id="1577686"/>
    <lineage>
        <taxon>Bacteria</taxon>
        <taxon>Pseudomonadati</taxon>
        <taxon>Acidobacteriota</taxon>
        <taxon>Terriglobia</taxon>
        <taxon>Terriglobales</taxon>
        <taxon>Acidobacteriaceae</taxon>
        <taxon>Silvibacterium</taxon>
    </lineage>
</organism>
<evidence type="ECO:0000256" key="4">
    <source>
        <dbReference type="ARBA" id="ARBA00022692"/>
    </source>
</evidence>
<keyword evidence="3" id="KW-1134">Transmembrane beta strand</keyword>
<keyword evidence="6" id="KW-0472">Membrane</keyword>
<feature type="region of interest" description="Disordered" evidence="8">
    <location>
        <begin position="179"/>
        <end position="259"/>
    </location>
</feature>
<gene>
    <name evidence="11" type="ORF">HNQ77_005031</name>
</gene>
<dbReference type="GO" id="GO:0015344">
    <property type="term" value="F:siderophore uptake transmembrane transporter activity"/>
    <property type="evidence" value="ECO:0007669"/>
    <property type="project" value="TreeGrafter"/>
</dbReference>
<feature type="compositionally biased region" description="Polar residues" evidence="8">
    <location>
        <begin position="186"/>
        <end position="213"/>
    </location>
</feature>
<reference evidence="11 12" key="1">
    <citation type="submission" date="2020-08" db="EMBL/GenBank/DDBJ databases">
        <title>Genomic Encyclopedia of Type Strains, Phase IV (KMG-IV): sequencing the most valuable type-strain genomes for metagenomic binning, comparative biology and taxonomic classification.</title>
        <authorList>
            <person name="Goeker M."/>
        </authorList>
    </citation>
    <scope>NUCLEOTIDE SEQUENCE [LARGE SCALE GENOMIC DNA]</scope>
    <source>
        <strain evidence="11 12">DSM 103733</strain>
    </source>
</reference>
<dbReference type="PANTHER" id="PTHR30069:SF29">
    <property type="entry name" value="HEMOGLOBIN AND HEMOGLOBIN-HAPTOGLOBIN-BINDING PROTEIN 1-RELATED"/>
    <property type="match status" value="1"/>
</dbReference>
<sequence length="1137" mass="119827">MTLRLIPISLLLAVSQLTAPAFGSASSGRQEAASQPALATTTQAGGVIHGSVKSGSVPLPGVSITATNTLTGKKYSTATDGRGAFSMTIPQNGRYVVKTDLAAFASSTQEALLNATGRDRQVDFTLVLASRAVQQQDEPNAPSVSGQSAGSATRQYAGRGTQNLSLLGAAADLIGAASASGSSDSTQLPTLASNSDVSTESVAVAGQTGSTNPFAGINPGELGEGGPNGDGGPGGPGGQGGPSGAGGGGGGFGGGGGGFGGGGRGGGGFGGGGGRGFGGRGNFRNFNPNQPHGAIFWNGGNSALNAENFSIRGQQVEQPSYASNRFGATLIGAPYIPKLLEHDTKDFLFLTLSGQHSSTPFDQYGTVPTLDERGGNFNLPTGNSPTIYDPNTGQPFAGNTIPGSRISPQAKNLLNYVPLPNLPGLVQNYRELSTAQTNTTTIGARVIHNFGSGGTNAALRNFIRQRLNQGSTQLSQSINGNFNYSHSASDLLNIFPGLGGKSQSHQYSLQVGYTVSKNHLTNIFNTNWNRTDSQTQNYFTNTTDAASQIGLAGLPTNPLLYGLPNITLNQFTSLSEQQPTFQLNQTISLSNTTAWIHKKHNVRFGGDLRRVHLDLLGQTNSTGTYIFTGLYTEAPGTDPNTTPGAATSGSSLADLLLGLPQQTSLQAPDQKSYLRENAIDAYVQDDWRALANFTVNVGLRYEYFSPYSEKYDHLATLDTGNDFASVTTVTPNSIGPFSGKFPRTLVNPEKTNFSPRIGLAWRPIKDTVIRTGYGINYANGQYVKFVQNFAFQPPFADVQTNSNPLTGPAVFTLAQGFTATPQADGNYAVNKNYRLPYVQVWNIDIQRTLPMNIVLNVGYNGSKGTRLDIVDAPGRTATESLSGVLYDYEDSVAFSNFNALAVRLRKRMQQGISLGATYTYSHSIDNASSIGGNGGTSAGVAQNWQNLLAEESNSSFDIRHQVKGDFVYELPFGPDAHFLTGGSFLSHALNGLSVSGTFDFATGNPLTPHYEAAVADVSRGSTGSLRPDRIPGVSLTTGGGTLDNWFNKDAFTTPPAIYGSASRFSIPGPGTISTDMSFSKTHRFAEMKTLEVRATVNNVFNTVQYSGVDTTLGSSTYGEVTSAAAMRQFTFLARYRF</sequence>
<evidence type="ECO:0000256" key="7">
    <source>
        <dbReference type="ARBA" id="ARBA00023237"/>
    </source>
</evidence>
<accession>A0A841K0H0</accession>
<comment type="caution">
    <text evidence="11">The sequence shown here is derived from an EMBL/GenBank/DDBJ whole genome shotgun (WGS) entry which is preliminary data.</text>
</comment>
<evidence type="ECO:0000256" key="3">
    <source>
        <dbReference type="ARBA" id="ARBA00022452"/>
    </source>
</evidence>
<keyword evidence="4" id="KW-0812">Transmembrane</keyword>
<evidence type="ECO:0000256" key="2">
    <source>
        <dbReference type="ARBA" id="ARBA00022448"/>
    </source>
</evidence>
<dbReference type="Proteomes" id="UP000538666">
    <property type="component" value="Unassembled WGS sequence"/>
</dbReference>
<dbReference type="InterPro" id="IPR036942">
    <property type="entry name" value="Beta-barrel_TonB_sf"/>
</dbReference>
<dbReference type="SUPFAM" id="SSF56935">
    <property type="entry name" value="Porins"/>
    <property type="match status" value="1"/>
</dbReference>
<feature type="region of interest" description="Disordered" evidence="8">
    <location>
        <begin position="133"/>
        <end position="155"/>
    </location>
</feature>
<dbReference type="GO" id="GO:0044718">
    <property type="term" value="P:siderophore transmembrane transport"/>
    <property type="evidence" value="ECO:0007669"/>
    <property type="project" value="TreeGrafter"/>
</dbReference>
<evidence type="ECO:0000313" key="11">
    <source>
        <dbReference type="EMBL" id="MBB6147046.1"/>
    </source>
</evidence>
<evidence type="ECO:0000256" key="1">
    <source>
        <dbReference type="ARBA" id="ARBA00004571"/>
    </source>
</evidence>
<feature type="signal peptide" evidence="9">
    <location>
        <begin position="1"/>
        <end position="19"/>
    </location>
</feature>
<dbReference type="InterPro" id="IPR008969">
    <property type="entry name" value="CarboxyPept-like_regulatory"/>
</dbReference>
<proteinExistence type="predicted"/>
<comment type="subcellular location">
    <subcellularLocation>
        <location evidence="1">Cell outer membrane</location>
        <topology evidence="1">Multi-pass membrane protein</topology>
    </subcellularLocation>
</comment>
<dbReference type="OrthoDB" id="97893at2"/>
<dbReference type="EMBL" id="JACHEK010000012">
    <property type="protein sequence ID" value="MBB6147046.1"/>
    <property type="molecule type" value="Genomic_DNA"/>
</dbReference>
<evidence type="ECO:0000256" key="9">
    <source>
        <dbReference type="SAM" id="SignalP"/>
    </source>
</evidence>
<dbReference type="RefSeq" id="WP_050060000.1">
    <property type="nucleotide sequence ID" value="NZ_JACHEK010000012.1"/>
</dbReference>
<feature type="compositionally biased region" description="Polar residues" evidence="8">
    <location>
        <begin position="133"/>
        <end position="154"/>
    </location>
</feature>
<dbReference type="PANTHER" id="PTHR30069">
    <property type="entry name" value="TONB-DEPENDENT OUTER MEMBRANE RECEPTOR"/>
    <property type="match status" value="1"/>
</dbReference>
<dbReference type="InterPro" id="IPR057601">
    <property type="entry name" value="Oar-like_b-barrel"/>
</dbReference>
<dbReference type="InterPro" id="IPR039426">
    <property type="entry name" value="TonB-dep_rcpt-like"/>
</dbReference>
<dbReference type="AlphaFoldDB" id="A0A841K0H0"/>
<evidence type="ECO:0000256" key="8">
    <source>
        <dbReference type="SAM" id="MobiDB-lite"/>
    </source>
</evidence>
<protein>
    <recommendedName>
        <fullName evidence="10">TonB-dependent transporter Oar-like beta-barrel domain-containing protein</fullName>
    </recommendedName>
</protein>
<evidence type="ECO:0000256" key="5">
    <source>
        <dbReference type="ARBA" id="ARBA00022729"/>
    </source>
</evidence>
<evidence type="ECO:0000256" key="6">
    <source>
        <dbReference type="ARBA" id="ARBA00023136"/>
    </source>
</evidence>
<dbReference type="Pfam" id="PF13620">
    <property type="entry name" value="CarboxypepD_reg"/>
    <property type="match status" value="1"/>
</dbReference>
<name>A0A841K0H0_9BACT</name>